<comment type="caution">
    <text evidence="3">The sequence shown here is derived from an EMBL/GenBank/DDBJ whole genome shotgun (WGS) entry which is preliminary data.</text>
</comment>
<evidence type="ECO:0000313" key="4">
    <source>
        <dbReference type="Proteomes" id="UP001472677"/>
    </source>
</evidence>
<dbReference type="InterPro" id="IPR056933">
    <property type="entry name" value="TPR_ESP1"/>
</dbReference>
<accession>A0ABR2AZK9</accession>
<dbReference type="InterPro" id="IPR056932">
    <property type="entry name" value="TPR_ESP1_2nd"/>
</dbReference>
<protein>
    <submittedName>
        <fullName evidence="3">Uncharacterized protein</fullName>
    </submittedName>
</protein>
<reference evidence="3 4" key="1">
    <citation type="journal article" date="2024" name="G3 (Bethesda)">
        <title>Genome assembly of Hibiscus sabdariffa L. provides insights into metabolisms of medicinal natural products.</title>
        <authorList>
            <person name="Kim T."/>
        </authorList>
    </citation>
    <scope>NUCLEOTIDE SEQUENCE [LARGE SCALE GENOMIC DNA]</scope>
    <source>
        <strain evidence="3">TK-2024</strain>
        <tissue evidence="3">Old leaves</tissue>
    </source>
</reference>
<keyword evidence="4" id="KW-1185">Reference proteome</keyword>
<proteinExistence type="predicted"/>
<organism evidence="3 4">
    <name type="scientific">Hibiscus sabdariffa</name>
    <name type="common">roselle</name>
    <dbReference type="NCBI Taxonomy" id="183260"/>
    <lineage>
        <taxon>Eukaryota</taxon>
        <taxon>Viridiplantae</taxon>
        <taxon>Streptophyta</taxon>
        <taxon>Embryophyta</taxon>
        <taxon>Tracheophyta</taxon>
        <taxon>Spermatophyta</taxon>
        <taxon>Magnoliopsida</taxon>
        <taxon>eudicotyledons</taxon>
        <taxon>Gunneridae</taxon>
        <taxon>Pentapetalae</taxon>
        <taxon>rosids</taxon>
        <taxon>malvids</taxon>
        <taxon>Malvales</taxon>
        <taxon>Malvaceae</taxon>
        <taxon>Malvoideae</taxon>
        <taxon>Hibiscus</taxon>
    </lineage>
</organism>
<evidence type="ECO:0000313" key="3">
    <source>
        <dbReference type="EMBL" id="KAK8499815.1"/>
    </source>
</evidence>
<dbReference type="Pfam" id="PF25113">
    <property type="entry name" value="TPR_ESP1_2nd"/>
    <property type="match status" value="1"/>
</dbReference>
<dbReference type="Proteomes" id="UP001472677">
    <property type="component" value="Unassembled WGS sequence"/>
</dbReference>
<dbReference type="PANTHER" id="PTHR12792:SF0">
    <property type="entry name" value="SEPARIN"/>
    <property type="match status" value="1"/>
</dbReference>
<evidence type="ECO:0000259" key="1">
    <source>
        <dbReference type="Pfam" id="PF25110"/>
    </source>
</evidence>
<evidence type="ECO:0000259" key="2">
    <source>
        <dbReference type="Pfam" id="PF25113"/>
    </source>
</evidence>
<feature type="domain" description="Separase-like TPR repeats region" evidence="1">
    <location>
        <begin position="1"/>
        <end position="87"/>
    </location>
</feature>
<dbReference type="PANTHER" id="PTHR12792">
    <property type="entry name" value="EXTRA SPINDLE POLES 1-RELATED"/>
    <property type="match status" value="1"/>
</dbReference>
<dbReference type="EMBL" id="JBBPBM010000227">
    <property type="protein sequence ID" value="KAK8499815.1"/>
    <property type="molecule type" value="Genomic_DNA"/>
</dbReference>
<dbReference type="Pfam" id="PF25110">
    <property type="entry name" value="TPR_ESP1"/>
    <property type="match status" value="1"/>
</dbReference>
<sequence length="613" mass="69483">MGHSKDSGKYERVLALVEQVRPWCRTLESDVVEKRHNFLVASLDRCCRFLVEEINHFGEELFVRRICSSLFSQERINSSVQMGLVKFLFSRECKATIPVDLILRLYAIGDKLQTLSALLGNCCNIGKNETSIAFDVECESFLTCGDKKACKVMFYNTLKFLCQPLAELVNLEKKRILAEPKVSSDSSNLCIIQDAFYQFCDGFFSLESCTSETKREEFDDDELLVSSITVAGFIASSAATRNISALKALKLSHRASQKNIQLLREMNDQLSEDALRDLVSESSDACNRTAFHLEVLHACGNRKVEGIFVESLENWSILEIFFTRLAGPMPLIKQWVKIQCKRQKNMDLEKSAPTLCYTLLSSAGVSKRAISKILEQEFLAYQEMNHGYPAFCQRMQNKVIDLLMQNDYAIEDDPLQRARILIRKGRTLRANGIEALKDCISCLSEAISIMKNFSGETHAGTPARHQLAAAYCLHALCTQEAEPNSEQVYEDIRAALKLWSSIFIHDSRSTGDEFKMVSGNTLQLLYNMLDLLSLKGYTEFHNHIYKLLIRIYKLNNVELGKCAANLWECRRLSHALCVSPVNESFITNLSEQCGESSEAVDFWIQRLSDHNQG</sequence>
<feature type="domain" description="Separase-like second TPR repeats region" evidence="2">
    <location>
        <begin position="110"/>
        <end position="176"/>
    </location>
</feature>
<dbReference type="InterPro" id="IPR005314">
    <property type="entry name" value="Peptidase_C50"/>
</dbReference>
<name>A0ABR2AZK9_9ROSI</name>
<gene>
    <name evidence="3" type="ORF">V6N12_072519</name>
</gene>